<name>A0A9X1LP23_9MICO</name>
<reference evidence="2" key="1">
    <citation type="submission" date="2021-04" db="EMBL/GenBank/DDBJ databases">
        <title>Microbacterium tenobrionis sp. nov. and Microbacterium allomyrinae sp. nov., isolated from larvae of Tenobrio molitor and Allomyrina dichotoma, respectively.</title>
        <authorList>
            <person name="Lee S.D."/>
        </authorList>
    </citation>
    <scope>NUCLEOTIDE SEQUENCE</scope>
    <source>
        <strain evidence="2">YMB-B2</strain>
    </source>
</reference>
<keyword evidence="3" id="KW-1185">Reference proteome</keyword>
<dbReference type="PROSITE" id="PS51257">
    <property type="entry name" value="PROKAR_LIPOPROTEIN"/>
    <property type="match status" value="1"/>
</dbReference>
<gene>
    <name evidence="2" type="ORF">KEC56_06685</name>
</gene>
<evidence type="ECO:0000256" key="1">
    <source>
        <dbReference type="SAM" id="SignalP"/>
    </source>
</evidence>
<evidence type="ECO:0008006" key="4">
    <source>
        <dbReference type="Google" id="ProtNLM"/>
    </source>
</evidence>
<dbReference type="RefSeq" id="WP_227530320.1">
    <property type="nucleotide sequence ID" value="NZ_JAGTTM010000002.1"/>
</dbReference>
<feature type="chain" id="PRO_5040960719" description="DUF192 domain-containing protein" evidence="1">
    <location>
        <begin position="25"/>
        <end position="64"/>
    </location>
</feature>
<organism evidence="2 3">
    <name type="scientific">Microbacterium tenebrionis</name>
    <dbReference type="NCBI Taxonomy" id="2830665"/>
    <lineage>
        <taxon>Bacteria</taxon>
        <taxon>Bacillati</taxon>
        <taxon>Actinomycetota</taxon>
        <taxon>Actinomycetes</taxon>
        <taxon>Micrococcales</taxon>
        <taxon>Microbacteriaceae</taxon>
        <taxon>Microbacterium</taxon>
    </lineage>
</organism>
<protein>
    <recommendedName>
        <fullName evidence="4">DUF192 domain-containing protein</fullName>
    </recommendedName>
</protein>
<comment type="caution">
    <text evidence="2">The sequence shown here is derived from an EMBL/GenBank/DDBJ whole genome shotgun (WGS) entry which is preliminary data.</text>
</comment>
<accession>A0A9X1LP23</accession>
<dbReference type="Proteomes" id="UP001139289">
    <property type="component" value="Unassembled WGS sequence"/>
</dbReference>
<evidence type="ECO:0000313" key="3">
    <source>
        <dbReference type="Proteomes" id="UP001139289"/>
    </source>
</evidence>
<dbReference type="AlphaFoldDB" id="A0A9X1LP23"/>
<keyword evidence="1" id="KW-0732">Signal</keyword>
<feature type="signal peptide" evidence="1">
    <location>
        <begin position="1"/>
        <end position="24"/>
    </location>
</feature>
<sequence>MTRRRSIALTMVVGVLVLSGCATAAPGLSVPSGESTVFFEFDGGDQVNAVTVTTLDEPPYESCG</sequence>
<proteinExistence type="predicted"/>
<evidence type="ECO:0000313" key="2">
    <source>
        <dbReference type="EMBL" id="MCC2029200.1"/>
    </source>
</evidence>
<dbReference type="EMBL" id="JAGTTM010000002">
    <property type="protein sequence ID" value="MCC2029200.1"/>
    <property type="molecule type" value="Genomic_DNA"/>
</dbReference>